<name>A0ABR8GK83_9CYAN</name>
<sequence length="73" mass="8459">MLETTILEHLQQLPESLQQDVLHYIESLLKQQAQSNLSEATPPNRQQAFGIWQGKVRMSDDFDAPLDDLEDYM</sequence>
<keyword evidence="3" id="KW-1185">Reference proteome</keyword>
<evidence type="ECO:0000313" key="3">
    <source>
        <dbReference type="Proteomes" id="UP000660380"/>
    </source>
</evidence>
<gene>
    <name evidence="2" type="ORF">H6G81_01010</name>
</gene>
<feature type="domain" description="DUF2281" evidence="1">
    <location>
        <begin position="6"/>
        <end position="72"/>
    </location>
</feature>
<organism evidence="2 3">
    <name type="scientific">Scytonema hofmannii FACHB-248</name>
    <dbReference type="NCBI Taxonomy" id="1842502"/>
    <lineage>
        <taxon>Bacteria</taxon>
        <taxon>Bacillati</taxon>
        <taxon>Cyanobacteriota</taxon>
        <taxon>Cyanophyceae</taxon>
        <taxon>Nostocales</taxon>
        <taxon>Scytonemataceae</taxon>
        <taxon>Scytonema</taxon>
    </lineage>
</organism>
<evidence type="ECO:0000259" key="1">
    <source>
        <dbReference type="Pfam" id="PF10047"/>
    </source>
</evidence>
<protein>
    <submittedName>
        <fullName evidence="2">DUF2281 domain-containing protein</fullName>
    </submittedName>
</protein>
<dbReference type="RefSeq" id="WP_029635614.1">
    <property type="nucleotide sequence ID" value="NZ_JACJTA010000001.1"/>
</dbReference>
<dbReference type="InterPro" id="IPR018739">
    <property type="entry name" value="DUF2281"/>
</dbReference>
<proteinExistence type="predicted"/>
<reference evidence="2 3" key="1">
    <citation type="journal article" date="2020" name="ISME J.">
        <title>Comparative genomics reveals insights into cyanobacterial evolution and habitat adaptation.</title>
        <authorList>
            <person name="Chen M.Y."/>
            <person name="Teng W.K."/>
            <person name="Zhao L."/>
            <person name="Hu C.X."/>
            <person name="Zhou Y.K."/>
            <person name="Han B.P."/>
            <person name="Song L.R."/>
            <person name="Shu W.S."/>
        </authorList>
    </citation>
    <scope>NUCLEOTIDE SEQUENCE [LARGE SCALE GENOMIC DNA]</scope>
    <source>
        <strain evidence="2 3">FACHB-248</strain>
    </source>
</reference>
<dbReference type="Proteomes" id="UP000660380">
    <property type="component" value="Unassembled WGS sequence"/>
</dbReference>
<accession>A0ABR8GK83</accession>
<dbReference type="Pfam" id="PF10047">
    <property type="entry name" value="DUF2281"/>
    <property type="match status" value="1"/>
</dbReference>
<comment type="caution">
    <text evidence="2">The sequence shown here is derived from an EMBL/GenBank/DDBJ whole genome shotgun (WGS) entry which is preliminary data.</text>
</comment>
<dbReference type="EMBL" id="JACJTA010000001">
    <property type="protein sequence ID" value="MBD2603133.1"/>
    <property type="molecule type" value="Genomic_DNA"/>
</dbReference>
<evidence type="ECO:0000313" key="2">
    <source>
        <dbReference type="EMBL" id="MBD2603133.1"/>
    </source>
</evidence>